<dbReference type="GO" id="GO:0016787">
    <property type="term" value="F:hydrolase activity"/>
    <property type="evidence" value="ECO:0007669"/>
    <property type="project" value="UniProtKB-KW"/>
</dbReference>
<dbReference type="PANTHER" id="PTHR46825">
    <property type="entry name" value="D-ALANYL-D-ALANINE-CARBOXYPEPTIDASE/ENDOPEPTIDASE AMPH"/>
    <property type="match status" value="1"/>
</dbReference>
<dbReference type="RefSeq" id="WP_194213841.1">
    <property type="nucleotide sequence ID" value="NZ_CP061205.1"/>
</dbReference>
<gene>
    <name evidence="4" type="ORF">ACFOKA_11345</name>
</gene>
<evidence type="ECO:0000313" key="4">
    <source>
        <dbReference type="EMBL" id="MFC3052497.1"/>
    </source>
</evidence>
<name>A0ABV7D781_9PROT</name>
<feature type="signal peptide" evidence="1">
    <location>
        <begin position="1"/>
        <end position="23"/>
    </location>
</feature>
<feature type="domain" description="Beta-lactamase-related" evidence="2">
    <location>
        <begin position="42"/>
        <end position="354"/>
    </location>
</feature>
<feature type="domain" description="Peptidase S12 Pab87-related C-terminal" evidence="3">
    <location>
        <begin position="370"/>
        <end position="443"/>
    </location>
</feature>
<dbReference type="Gene3D" id="3.40.710.10">
    <property type="entry name" value="DD-peptidase/beta-lactamase superfamily"/>
    <property type="match status" value="1"/>
</dbReference>
<dbReference type="Pfam" id="PF00144">
    <property type="entry name" value="Beta-lactamase"/>
    <property type="match status" value="1"/>
</dbReference>
<evidence type="ECO:0000259" key="3">
    <source>
        <dbReference type="Pfam" id="PF11954"/>
    </source>
</evidence>
<dbReference type="EMBL" id="JBHRSL010000010">
    <property type="protein sequence ID" value="MFC3052497.1"/>
    <property type="molecule type" value="Genomic_DNA"/>
</dbReference>
<dbReference type="PANTHER" id="PTHR46825:SF9">
    <property type="entry name" value="BETA-LACTAMASE-RELATED DOMAIN-CONTAINING PROTEIN"/>
    <property type="match status" value="1"/>
</dbReference>
<dbReference type="InterPro" id="IPR012338">
    <property type="entry name" value="Beta-lactam/transpept-like"/>
</dbReference>
<keyword evidence="5" id="KW-1185">Reference proteome</keyword>
<dbReference type="InterPro" id="IPR001466">
    <property type="entry name" value="Beta-lactam-related"/>
</dbReference>
<accession>A0ABV7D781</accession>
<evidence type="ECO:0000313" key="5">
    <source>
        <dbReference type="Proteomes" id="UP001595444"/>
    </source>
</evidence>
<dbReference type="SUPFAM" id="SSF56601">
    <property type="entry name" value="beta-lactamase/transpeptidase-like"/>
    <property type="match status" value="1"/>
</dbReference>
<dbReference type="InterPro" id="IPR021860">
    <property type="entry name" value="Peptidase_S12_Pab87-rel_C"/>
</dbReference>
<dbReference type="InterPro" id="IPR050491">
    <property type="entry name" value="AmpC-like"/>
</dbReference>
<sequence>MLRKFYILLVSIPLVLLSFTAKAEIASAETITKAATELLDREFPADAPGIAVLVAQGDKVLFSGARGLANVELGIPVAPDNVFRIGSVTKQFAATALLKLVQEGKAKLDDPLSKYLPEYPNGDDITLVHLLNHTSGVNSYTGIENYFTDGRIQKDLSTEQMIDVFKDLPVDFAPGEKFAYNNSGYVLVGAVIEAITGRPWYDYIEKELLVPNGILRTQFGSNTRLIHGAVSGYEYNNGVIKPATYLSMTQPHAAGALTSNVYDLMLWNRTVHTGKILDPEMYKRFITPEGVAADVNYAFAVTDGDIRGHKSIQHGGGINGFITYLLYIPDEEITVAAIQNSTGTLMRSERVAKELASVAVADPMPTGTPVTRSNDELKKYVGTYANEEGAVVTLKLEGDTLICTTDQGPRGYPQTQPLKPLSDGTFEVGMNSYWLSFSDGKKGVSTLKTVFMDTSKGGTFKRK</sequence>
<keyword evidence="4" id="KW-0378">Hydrolase</keyword>
<dbReference type="Pfam" id="PF11954">
    <property type="entry name" value="DUF3471"/>
    <property type="match status" value="1"/>
</dbReference>
<reference evidence="5" key="1">
    <citation type="journal article" date="2019" name="Int. J. Syst. Evol. Microbiol.">
        <title>The Global Catalogue of Microorganisms (GCM) 10K type strain sequencing project: providing services to taxonomists for standard genome sequencing and annotation.</title>
        <authorList>
            <consortium name="The Broad Institute Genomics Platform"/>
            <consortium name="The Broad Institute Genome Sequencing Center for Infectious Disease"/>
            <person name="Wu L."/>
            <person name="Ma J."/>
        </authorList>
    </citation>
    <scope>NUCLEOTIDE SEQUENCE [LARGE SCALE GENOMIC DNA]</scope>
    <source>
        <strain evidence="5">KCTC 62164</strain>
    </source>
</reference>
<comment type="caution">
    <text evidence="4">The sequence shown here is derived from an EMBL/GenBank/DDBJ whole genome shotgun (WGS) entry which is preliminary data.</text>
</comment>
<organism evidence="4 5">
    <name type="scientific">Kordiimonas pumila</name>
    <dbReference type="NCBI Taxonomy" id="2161677"/>
    <lineage>
        <taxon>Bacteria</taxon>
        <taxon>Pseudomonadati</taxon>
        <taxon>Pseudomonadota</taxon>
        <taxon>Alphaproteobacteria</taxon>
        <taxon>Kordiimonadales</taxon>
        <taxon>Kordiimonadaceae</taxon>
        <taxon>Kordiimonas</taxon>
    </lineage>
</organism>
<evidence type="ECO:0000256" key="1">
    <source>
        <dbReference type="SAM" id="SignalP"/>
    </source>
</evidence>
<protein>
    <submittedName>
        <fullName evidence="4">Serine hydrolase</fullName>
    </submittedName>
</protein>
<evidence type="ECO:0000259" key="2">
    <source>
        <dbReference type="Pfam" id="PF00144"/>
    </source>
</evidence>
<keyword evidence="1" id="KW-0732">Signal</keyword>
<feature type="chain" id="PRO_5045612671" evidence="1">
    <location>
        <begin position="24"/>
        <end position="463"/>
    </location>
</feature>
<proteinExistence type="predicted"/>
<dbReference type="Proteomes" id="UP001595444">
    <property type="component" value="Unassembled WGS sequence"/>
</dbReference>